<comment type="similarity">
    <text evidence="2">Belongs to the INSIG family.</text>
</comment>
<evidence type="ECO:0000256" key="4">
    <source>
        <dbReference type="ARBA" id="ARBA00022824"/>
    </source>
</evidence>
<dbReference type="Pfam" id="PF07281">
    <property type="entry name" value="INSIG"/>
    <property type="match status" value="1"/>
</dbReference>
<feature type="transmembrane region" description="Helical" evidence="8">
    <location>
        <begin position="203"/>
        <end position="223"/>
    </location>
</feature>
<evidence type="ECO:0000256" key="8">
    <source>
        <dbReference type="SAM" id="Phobius"/>
    </source>
</evidence>
<dbReference type="InterPro" id="IPR025929">
    <property type="entry name" value="INSIG_fam"/>
</dbReference>
<protein>
    <submittedName>
        <fullName evidence="9">Insulin-induced protein-domain-containing protein</fullName>
    </submittedName>
</protein>
<organism evidence="9 10">
    <name type="scientific">Stachybotrys elegans</name>
    <dbReference type="NCBI Taxonomy" id="80388"/>
    <lineage>
        <taxon>Eukaryota</taxon>
        <taxon>Fungi</taxon>
        <taxon>Dikarya</taxon>
        <taxon>Ascomycota</taxon>
        <taxon>Pezizomycotina</taxon>
        <taxon>Sordariomycetes</taxon>
        <taxon>Hypocreomycetidae</taxon>
        <taxon>Hypocreales</taxon>
        <taxon>Stachybotryaceae</taxon>
        <taxon>Stachybotrys</taxon>
    </lineage>
</organism>
<feature type="transmembrane region" description="Helical" evidence="8">
    <location>
        <begin position="266"/>
        <end position="284"/>
    </location>
</feature>
<dbReference type="OrthoDB" id="205546at2759"/>
<sequence length="410" mass="44725">MEDDGPQLVRPIPRRPFDVSQIGPALSDYEDEPIPHHELLTSRLLQLANESPSVSSPPSCMNLTSSTLAGIYSPDESDAERRFLDGDNADDEGEDEDEDDLEVVTPLEMASRTPLRRFSHGNSLHDHSEKRSHAIPRRSSVFSNSAMEAQSESATEPTVLSWILRATLLFCLGAGYGVLVARLHTEGHFAPLAEGILIPGYNWQYLTFWGATGVLLGALLPWFDRAWEDGFENSAEHVSRFRDSKMEVEEDEQEEPSKAGIPSMDWALVIRAVGAFVGIAFAIRRLAWDSTLQVSATLTLVNPLLWWLIDRSKTGFILSAGVGLTGSVLLLGVNPDMVPAPSALSFGNSSASYSMTAELPAATGTPTSTMETGIWILSVLFCSCLCFGNIGRRLTQSKSAVSKGRWGGLR</sequence>
<keyword evidence="4" id="KW-0256">Endoplasmic reticulum</keyword>
<feature type="compositionally biased region" description="Acidic residues" evidence="7">
    <location>
        <begin position="87"/>
        <end position="101"/>
    </location>
</feature>
<keyword evidence="10" id="KW-1185">Reference proteome</keyword>
<keyword evidence="5 8" id="KW-1133">Transmembrane helix</keyword>
<proteinExistence type="inferred from homology"/>
<feature type="transmembrane region" description="Helical" evidence="8">
    <location>
        <begin position="162"/>
        <end position="183"/>
    </location>
</feature>
<dbReference type="GO" id="GO:0016126">
    <property type="term" value="P:sterol biosynthetic process"/>
    <property type="evidence" value="ECO:0007669"/>
    <property type="project" value="TreeGrafter"/>
</dbReference>
<evidence type="ECO:0000256" key="2">
    <source>
        <dbReference type="ARBA" id="ARBA00007475"/>
    </source>
</evidence>
<dbReference type="EMBL" id="JAGPNK010000002">
    <property type="protein sequence ID" value="KAH7326372.1"/>
    <property type="molecule type" value="Genomic_DNA"/>
</dbReference>
<feature type="transmembrane region" description="Helical" evidence="8">
    <location>
        <begin position="316"/>
        <end position="333"/>
    </location>
</feature>
<dbReference type="GO" id="GO:0005789">
    <property type="term" value="C:endoplasmic reticulum membrane"/>
    <property type="evidence" value="ECO:0007669"/>
    <property type="project" value="UniProtKB-SubCell"/>
</dbReference>
<comment type="subcellular location">
    <subcellularLocation>
        <location evidence="1">Endoplasmic reticulum membrane</location>
        <topology evidence="1">Multi-pass membrane protein</topology>
    </subcellularLocation>
</comment>
<feature type="region of interest" description="Disordered" evidence="7">
    <location>
        <begin position="71"/>
        <end position="101"/>
    </location>
</feature>
<feature type="transmembrane region" description="Helical" evidence="8">
    <location>
        <begin position="290"/>
        <end position="309"/>
    </location>
</feature>
<comment type="caution">
    <text evidence="9">The sequence shown here is derived from an EMBL/GenBank/DDBJ whole genome shotgun (WGS) entry which is preliminary data.</text>
</comment>
<dbReference type="Proteomes" id="UP000813444">
    <property type="component" value="Unassembled WGS sequence"/>
</dbReference>
<evidence type="ECO:0000256" key="6">
    <source>
        <dbReference type="ARBA" id="ARBA00023136"/>
    </source>
</evidence>
<feature type="region of interest" description="Disordered" evidence="7">
    <location>
        <begin position="1"/>
        <end position="31"/>
    </location>
</feature>
<evidence type="ECO:0000256" key="7">
    <source>
        <dbReference type="SAM" id="MobiDB-lite"/>
    </source>
</evidence>
<gene>
    <name evidence="9" type="ORF">B0I35DRAFT_475028</name>
</gene>
<evidence type="ECO:0000313" key="10">
    <source>
        <dbReference type="Proteomes" id="UP000813444"/>
    </source>
</evidence>
<accession>A0A8K0WWC8</accession>
<keyword evidence="6 8" id="KW-0472">Membrane</keyword>
<dbReference type="PANTHER" id="PTHR15301">
    <property type="entry name" value="INSULIN-INDUCED GENE 1"/>
    <property type="match status" value="1"/>
</dbReference>
<reference evidence="9" key="1">
    <citation type="journal article" date="2021" name="Nat. Commun.">
        <title>Genetic determinants of endophytism in the Arabidopsis root mycobiome.</title>
        <authorList>
            <person name="Mesny F."/>
            <person name="Miyauchi S."/>
            <person name="Thiergart T."/>
            <person name="Pickel B."/>
            <person name="Atanasova L."/>
            <person name="Karlsson M."/>
            <person name="Huettel B."/>
            <person name="Barry K.W."/>
            <person name="Haridas S."/>
            <person name="Chen C."/>
            <person name="Bauer D."/>
            <person name="Andreopoulos W."/>
            <person name="Pangilinan J."/>
            <person name="LaButti K."/>
            <person name="Riley R."/>
            <person name="Lipzen A."/>
            <person name="Clum A."/>
            <person name="Drula E."/>
            <person name="Henrissat B."/>
            <person name="Kohler A."/>
            <person name="Grigoriev I.V."/>
            <person name="Martin F.M."/>
            <person name="Hacquard S."/>
        </authorList>
    </citation>
    <scope>NUCLEOTIDE SEQUENCE</scope>
    <source>
        <strain evidence="9">MPI-CAGE-CH-0235</strain>
    </source>
</reference>
<evidence type="ECO:0000256" key="3">
    <source>
        <dbReference type="ARBA" id="ARBA00022692"/>
    </source>
</evidence>
<evidence type="ECO:0000256" key="5">
    <source>
        <dbReference type="ARBA" id="ARBA00022989"/>
    </source>
</evidence>
<evidence type="ECO:0000256" key="1">
    <source>
        <dbReference type="ARBA" id="ARBA00004477"/>
    </source>
</evidence>
<dbReference type="AlphaFoldDB" id="A0A8K0WWC8"/>
<name>A0A8K0WWC8_9HYPO</name>
<dbReference type="PANTHER" id="PTHR15301:SF3">
    <property type="entry name" value="PROTEIN NSG1-RELATED"/>
    <property type="match status" value="1"/>
</dbReference>
<keyword evidence="3 8" id="KW-0812">Transmembrane</keyword>
<evidence type="ECO:0000313" key="9">
    <source>
        <dbReference type="EMBL" id="KAH7326372.1"/>
    </source>
</evidence>
<feature type="transmembrane region" description="Helical" evidence="8">
    <location>
        <begin position="372"/>
        <end position="390"/>
    </location>
</feature>